<evidence type="ECO:0000313" key="2">
    <source>
        <dbReference type="Proteomes" id="UP000591131"/>
    </source>
</evidence>
<organism evidence="1 2">
    <name type="scientific">Perkinsus chesapeaki</name>
    <name type="common">Clam parasite</name>
    <name type="synonym">Perkinsus andrewsi</name>
    <dbReference type="NCBI Taxonomy" id="330153"/>
    <lineage>
        <taxon>Eukaryota</taxon>
        <taxon>Sar</taxon>
        <taxon>Alveolata</taxon>
        <taxon>Perkinsozoa</taxon>
        <taxon>Perkinsea</taxon>
        <taxon>Perkinsida</taxon>
        <taxon>Perkinsidae</taxon>
        <taxon>Perkinsus</taxon>
    </lineage>
</organism>
<dbReference type="InterPro" id="IPR029063">
    <property type="entry name" value="SAM-dependent_MTases_sf"/>
</dbReference>
<dbReference type="SUPFAM" id="SSF53335">
    <property type="entry name" value="S-adenosyl-L-methionine-dependent methyltransferases"/>
    <property type="match status" value="1"/>
</dbReference>
<proteinExistence type="predicted"/>
<dbReference type="EMBL" id="JAAPAO010000529">
    <property type="protein sequence ID" value="KAF4657676.1"/>
    <property type="molecule type" value="Genomic_DNA"/>
</dbReference>
<protein>
    <recommendedName>
        <fullName evidence="3">Methyltransferase domain-containing protein</fullName>
    </recommendedName>
</protein>
<dbReference type="Pfam" id="PF13489">
    <property type="entry name" value="Methyltransf_23"/>
    <property type="match status" value="1"/>
</dbReference>
<evidence type="ECO:0008006" key="3">
    <source>
        <dbReference type="Google" id="ProtNLM"/>
    </source>
</evidence>
<dbReference type="AlphaFoldDB" id="A0A7J6LEQ8"/>
<dbReference type="Proteomes" id="UP000591131">
    <property type="component" value="Unassembled WGS sequence"/>
</dbReference>
<sequence>MTSEAVHEQQPEVDKATEAATWTNKFGDDYAANSAVFAKDADVEHIDMLGVPTRDVIMPAIEEALKDLGGKALSEAKILEIGCGTGSILDVLRVEGANPDNLYGVDLNGKSVAIANANHPFHVQQVMDYSYSLPGNPDIDIVFCKQCLNHVPPSEYDSFFAKIRDLQPKYFMFNEGINSNGYQANHWAGWTFHTNDFLKLCTEKFGSPIYVKNFIAKEPEMFAPLTHDTTAVFRLFKKLI</sequence>
<dbReference type="CDD" id="cd02440">
    <property type="entry name" value="AdoMet_MTases"/>
    <property type="match status" value="1"/>
</dbReference>
<evidence type="ECO:0000313" key="1">
    <source>
        <dbReference type="EMBL" id="KAF4657676.1"/>
    </source>
</evidence>
<comment type="caution">
    <text evidence="1">The sequence shown here is derived from an EMBL/GenBank/DDBJ whole genome shotgun (WGS) entry which is preliminary data.</text>
</comment>
<keyword evidence="2" id="KW-1185">Reference proteome</keyword>
<accession>A0A7J6LEQ8</accession>
<dbReference type="Gene3D" id="3.40.50.150">
    <property type="entry name" value="Vaccinia Virus protein VP39"/>
    <property type="match status" value="1"/>
</dbReference>
<reference evidence="1 2" key="1">
    <citation type="submission" date="2020-04" db="EMBL/GenBank/DDBJ databases">
        <title>Perkinsus chesapeaki whole genome sequence.</title>
        <authorList>
            <person name="Bogema D.R."/>
        </authorList>
    </citation>
    <scope>NUCLEOTIDE SEQUENCE [LARGE SCALE GENOMIC DNA]</scope>
    <source>
        <strain evidence="1">ATCC PRA-425</strain>
    </source>
</reference>
<gene>
    <name evidence="1" type="ORF">FOL47_008331</name>
</gene>
<dbReference type="OrthoDB" id="8300214at2759"/>
<name>A0A7J6LEQ8_PERCH</name>